<keyword evidence="2" id="KW-0472">Membrane</keyword>
<feature type="compositionally biased region" description="Low complexity" evidence="1">
    <location>
        <begin position="129"/>
        <end position="150"/>
    </location>
</feature>
<comment type="caution">
    <text evidence="3">The sequence shown here is derived from an EMBL/GenBank/DDBJ whole genome shotgun (WGS) entry which is preliminary data.</text>
</comment>
<feature type="compositionally biased region" description="Low complexity" evidence="1">
    <location>
        <begin position="90"/>
        <end position="104"/>
    </location>
</feature>
<keyword evidence="2" id="KW-1133">Transmembrane helix</keyword>
<keyword evidence="2" id="KW-0812">Transmembrane</keyword>
<feature type="transmembrane region" description="Helical" evidence="2">
    <location>
        <begin position="42"/>
        <end position="62"/>
    </location>
</feature>
<protein>
    <submittedName>
        <fullName evidence="3">Uncharacterized protein</fullName>
    </submittedName>
</protein>
<dbReference type="Proteomes" id="UP000323454">
    <property type="component" value="Unassembled WGS sequence"/>
</dbReference>
<evidence type="ECO:0000256" key="1">
    <source>
        <dbReference type="SAM" id="MobiDB-lite"/>
    </source>
</evidence>
<proteinExistence type="predicted"/>
<reference evidence="3 4" key="1">
    <citation type="submission" date="2019-09" db="EMBL/GenBank/DDBJ databases">
        <title>Goodfellowia gen. nov., a new genus of the Pseudonocardineae related to Actinoalloteichus, containing Goodfellowia coeruleoviolacea gen. nov., comb. nov. gen. nov., comb. nov.</title>
        <authorList>
            <person name="Labeda D."/>
        </authorList>
    </citation>
    <scope>NUCLEOTIDE SEQUENCE [LARGE SCALE GENOMIC DNA]</scope>
    <source>
        <strain evidence="3 4">AN110305</strain>
    </source>
</reference>
<gene>
    <name evidence="3" type="ORF">F0L68_15540</name>
</gene>
<sequence length="150" mass="15668">MHEDELRSTFDQLHARQPLPSGLRAEDIVQRGHRVRRRRRQLAVAGTSLTTGAVAVLVMLLAPGHAPQQIGPANVNHPAVTSDPTVTSDPGPQRTTPPTRPWTTSGLTTPRTEPTGTGSRRPNPSTSSSAHGPAGTTAPGGTPSTAQLTG</sequence>
<keyword evidence="4" id="KW-1185">Reference proteome</keyword>
<dbReference type="AlphaFoldDB" id="A0A5B2XF36"/>
<accession>A0A5B2XF36</accession>
<evidence type="ECO:0000313" key="4">
    <source>
        <dbReference type="Proteomes" id="UP000323454"/>
    </source>
</evidence>
<organism evidence="3 4">
    <name type="scientific">Solihabitans fulvus</name>
    <dbReference type="NCBI Taxonomy" id="1892852"/>
    <lineage>
        <taxon>Bacteria</taxon>
        <taxon>Bacillati</taxon>
        <taxon>Actinomycetota</taxon>
        <taxon>Actinomycetes</taxon>
        <taxon>Pseudonocardiales</taxon>
        <taxon>Pseudonocardiaceae</taxon>
        <taxon>Solihabitans</taxon>
    </lineage>
</organism>
<name>A0A5B2XF36_9PSEU</name>
<evidence type="ECO:0000313" key="3">
    <source>
        <dbReference type="EMBL" id="KAA2261665.1"/>
    </source>
</evidence>
<dbReference type="RefSeq" id="WP_149850286.1">
    <property type="nucleotide sequence ID" value="NZ_VUOB01000026.1"/>
</dbReference>
<feature type="compositionally biased region" description="Polar residues" evidence="1">
    <location>
        <begin position="105"/>
        <end position="128"/>
    </location>
</feature>
<evidence type="ECO:0000256" key="2">
    <source>
        <dbReference type="SAM" id="Phobius"/>
    </source>
</evidence>
<feature type="region of interest" description="Disordered" evidence="1">
    <location>
        <begin position="66"/>
        <end position="150"/>
    </location>
</feature>
<reference evidence="3 4" key="2">
    <citation type="submission" date="2019-09" db="EMBL/GenBank/DDBJ databases">
        <authorList>
            <person name="Jin C."/>
        </authorList>
    </citation>
    <scope>NUCLEOTIDE SEQUENCE [LARGE SCALE GENOMIC DNA]</scope>
    <source>
        <strain evidence="3 4">AN110305</strain>
    </source>
</reference>
<dbReference type="EMBL" id="VUOB01000026">
    <property type="protein sequence ID" value="KAA2261665.1"/>
    <property type="molecule type" value="Genomic_DNA"/>
</dbReference>